<dbReference type="AlphaFoldDB" id="A0A9Q3W555"/>
<evidence type="ECO:0000256" key="2">
    <source>
        <dbReference type="ARBA" id="ARBA00023125"/>
    </source>
</evidence>
<dbReference type="Pfam" id="PF12833">
    <property type="entry name" value="HTH_18"/>
    <property type="match status" value="1"/>
</dbReference>
<evidence type="ECO:0000313" key="5">
    <source>
        <dbReference type="EMBL" id="MCE7508002.1"/>
    </source>
</evidence>
<gene>
    <name evidence="5" type="ORF">LZG35_05090</name>
</gene>
<keyword evidence="6" id="KW-1185">Reference proteome</keyword>
<keyword evidence="3" id="KW-0804">Transcription</keyword>
<comment type="caution">
    <text evidence="5">The sequence shown here is derived from an EMBL/GenBank/DDBJ whole genome shotgun (WGS) entry which is preliminary data.</text>
</comment>
<evidence type="ECO:0000259" key="4">
    <source>
        <dbReference type="PROSITE" id="PS01124"/>
    </source>
</evidence>
<organism evidence="5 6">
    <name type="scientific">Alloalcanivorax xenomutans</name>
    <dbReference type="NCBI Taxonomy" id="1094342"/>
    <lineage>
        <taxon>Bacteria</taxon>
        <taxon>Pseudomonadati</taxon>
        <taxon>Pseudomonadota</taxon>
        <taxon>Gammaproteobacteria</taxon>
        <taxon>Oceanospirillales</taxon>
        <taxon>Alcanivoracaceae</taxon>
        <taxon>Alloalcanivorax</taxon>
    </lineage>
</organism>
<dbReference type="RefSeq" id="WP_063141208.1">
    <property type="nucleotide sequence ID" value="NZ_CP102389.1"/>
</dbReference>
<dbReference type="PANTHER" id="PTHR47894">
    <property type="entry name" value="HTH-TYPE TRANSCRIPTIONAL REGULATOR GADX"/>
    <property type="match status" value="1"/>
</dbReference>
<feature type="domain" description="HTH araC/xylS-type" evidence="4">
    <location>
        <begin position="229"/>
        <end position="327"/>
    </location>
</feature>
<reference evidence="5" key="1">
    <citation type="submission" date="2022-01" db="EMBL/GenBank/DDBJ databases">
        <authorList>
            <person name="Karlyshev A.V."/>
            <person name="Jaspars M."/>
        </authorList>
    </citation>
    <scope>NUCLEOTIDE SEQUENCE</scope>
    <source>
        <strain evidence="5">AGSA3-2</strain>
    </source>
</reference>
<dbReference type="GO" id="GO:0005829">
    <property type="term" value="C:cytosol"/>
    <property type="evidence" value="ECO:0007669"/>
    <property type="project" value="TreeGrafter"/>
</dbReference>
<name>A0A9Q3W555_9GAMM</name>
<dbReference type="Proteomes" id="UP001107961">
    <property type="component" value="Unassembled WGS sequence"/>
</dbReference>
<dbReference type="PANTHER" id="PTHR47894:SF1">
    <property type="entry name" value="HTH-TYPE TRANSCRIPTIONAL REGULATOR VQSM"/>
    <property type="match status" value="1"/>
</dbReference>
<dbReference type="InterPro" id="IPR009057">
    <property type="entry name" value="Homeodomain-like_sf"/>
</dbReference>
<dbReference type="SMART" id="SM00342">
    <property type="entry name" value="HTH_ARAC"/>
    <property type="match status" value="1"/>
</dbReference>
<keyword evidence="2" id="KW-0238">DNA-binding</keyword>
<dbReference type="PROSITE" id="PS01124">
    <property type="entry name" value="HTH_ARAC_FAMILY_2"/>
    <property type="match status" value="1"/>
</dbReference>
<accession>A0A9Q3W555</accession>
<dbReference type="GO" id="GO:0003700">
    <property type="term" value="F:DNA-binding transcription factor activity"/>
    <property type="evidence" value="ECO:0007669"/>
    <property type="project" value="InterPro"/>
</dbReference>
<dbReference type="Gene3D" id="1.10.10.60">
    <property type="entry name" value="Homeodomain-like"/>
    <property type="match status" value="1"/>
</dbReference>
<dbReference type="InterPro" id="IPR018060">
    <property type="entry name" value="HTH_AraC"/>
</dbReference>
<dbReference type="EMBL" id="JAJVKT010000005">
    <property type="protein sequence ID" value="MCE7508002.1"/>
    <property type="molecule type" value="Genomic_DNA"/>
</dbReference>
<protein>
    <submittedName>
        <fullName evidence="5">Helix-turn-helix domain-containing protein</fullName>
    </submittedName>
</protein>
<evidence type="ECO:0000313" key="6">
    <source>
        <dbReference type="Proteomes" id="UP001107961"/>
    </source>
</evidence>
<proteinExistence type="predicted"/>
<dbReference type="GO" id="GO:0000976">
    <property type="term" value="F:transcription cis-regulatory region binding"/>
    <property type="evidence" value="ECO:0007669"/>
    <property type="project" value="TreeGrafter"/>
</dbReference>
<sequence>MLIDATMSRQNFHHVVAALDARVPGGRLDQALNEYHLERCTEAERINHWRCADLTARLADQQGDPALLARGFQALEQQRRLFPGLSPIPGDILDRVNQYQRYLCLHSELGDYRLRIGAEDSSLQLFRRPGFESYDGQALALLYSTCRLLERGGPLRIRRVTLRARHGERGRRDLEALLGVPVSCGEEQDGVVFSNAHLLQPSATAGSLDALGQRERQLRRMQPGLGWSDSVRGLLPTVVGLPGKPLALCASLLAVSERTLQRRVEAEGQDFRSLLSDSRRQLALTLMPWRDLTTEQLAVRLGYSQTAQFYRAFRDWFGESPGRKRVAMYG</sequence>
<evidence type="ECO:0000256" key="1">
    <source>
        <dbReference type="ARBA" id="ARBA00023015"/>
    </source>
</evidence>
<evidence type="ECO:0000256" key="3">
    <source>
        <dbReference type="ARBA" id="ARBA00023163"/>
    </source>
</evidence>
<dbReference type="SUPFAM" id="SSF46689">
    <property type="entry name" value="Homeodomain-like"/>
    <property type="match status" value="1"/>
</dbReference>
<keyword evidence="1" id="KW-0805">Transcription regulation</keyword>